<dbReference type="Gene3D" id="4.10.280.10">
    <property type="entry name" value="Helix-loop-helix DNA-binding domain"/>
    <property type="match status" value="1"/>
</dbReference>
<dbReference type="OrthoDB" id="8964853at2759"/>
<dbReference type="GO" id="GO:0003700">
    <property type="term" value="F:DNA-binding transcription factor activity"/>
    <property type="evidence" value="ECO:0007669"/>
    <property type="project" value="TreeGrafter"/>
</dbReference>
<feature type="compositionally biased region" description="Polar residues" evidence="3">
    <location>
        <begin position="362"/>
        <end position="373"/>
    </location>
</feature>
<feature type="compositionally biased region" description="Polar residues" evidence="3">
    <location>
        <begin position="397"/>
        <end position="414"/>
    </location>
</feature>
<dbReference type="PROSITE" id="PS50888">
    <property type="entry name" value="BHLH"/>
    <property type="match status" value="1"/>
</dbReference>
<keyword evidence="6" id="KW-1185">Reference proteome</keyword>
<dbReference type="Pfam" id="PF00010">
    <property type="entry name" value="HLH"/>
    <property type="match status" value="1"/>
</dbReference>
<dbReference type="SUPFAM" id="SSF47459">
    <property type="entry name" value="HLH, helix-loop-helix DNA-binding domain"/>
    <property type="match status" value="1"/>
</dbReference>
<dbReference type="SMART" id="SM00353">
    <property type="entry name" value="HLH"/>
    <property type="match status" value="1"/>
</dbReference>
<dbReference type="PANTHER" id="PTHR10328:SF15">
    <property type="entry name" value="BHLH TRANSCRIPTION FACTOR"/>
    <property type="match status" value="1"/>
</dbReference>
<dbReference type="InterPro" id="IPR011598">
    <property type="entry name" value="bHLH_dom"/>
</dbReference>
<proteinExistence type="predicted"/>
<feature type="domain" description="BHLH" evidence="4">
    <location>
        <begin position="554"/>
        <end position="605"/>
    </location>
</feature>
<dbReference type="GO" id="GO:0090575">
    <property type="term" value="C:RNA polymerase II transcription regulator complex"/>
    <property type="evidence" value="ECO:0007669"/>
    <property type="project" value="TreeGrafter"/>
</dbReference>
<feature type="compositionally biased region" description="Polar residues" evidence="3">
    <location>
        <begin position="29"/>
        <end position="49"/>
    </location>
</feature>
<dbReference type="PANTHER" id="PTHR10328">
    <property type="entry name" value="PROTEIN MAX MYC-ASSOCIATED FACTOR X"/>
    <property type="match status" value="1"/>
</dbReference>
<feature type="compositionally biased region" description="Low complexity" evidence="3">
    <location>
        <begin position="203"/>
        <end position="218"/>
    </location>
</feature>
<sequence>MDTVHPEDSTCILPSARELLLHVDDHPASKSSLSPSNNGTSEEPNSTDKMQIDEPLESLNSREPLLHNDQDSITKPHLPSITNAQPCSPIPHASSPSQQQQQQQHYNNNNNSHMSDEYLRHRMSDMSVSSISSPPQHPHQHHQQQQRGINEISSSPRAMSPAHELSGREKSAISPLEPTQQSQQPYYESYSRRGSITDPMLHNNNNNNSNTSSSTSTTIAPPLEFRRPSITDLNNLPLPTSSASASRRGSMATVITDYDYPSRSPSPSPFAKRGLGQHESDYLNSRRDSLPHPGVPQPHHSQQQQQQQQSYDPFQRRHSIATAEVPPSNRLASNSKYRAFRFPATIPETPSHGPYSAPSSPPHSGNIPSSFENSQSSSMATSSNDAQRYPRHGAGGNNNSNSRYASPSSGNNNEHPYPYHQRSSAGHPYANGSSTTSTNNNNNTIGGGGPLLHHRRRSILMDEGIGESGPVLARRASMPVVGMQGNLHHHPNMHHRHPHHDMIQNDGYHNNYSNNNGAASHNHPHSYHQHGNSSTEEERTLNRKAETPYSRSPELRVSHKLAERKRRKEMKELFDELRDSLPVEKNLKTSKWEILSKAVEYISLLKRRDFEMENEVTALRREVSMLKRDREGNNGYGPPY</sequence>
<evidence type="ECO:0000256" key="1">
    <source>
        <dbReference type="ARBA" id="ARBA00023125"/>
    </source>
</evidence>
<evidence type="ECO:0000256" key="3">
    <source>
        <dbReference type="SAM" id="MobiDB-lite"/>
    </source>
</evidence>
<dbReference type="AlphaFoldDB" id="A0A8H7SCT8"/>
<dbReference type="GO" id="GO:0045944">
    <property type="term" value="P:positive regulation of transcription by RNA polymerase II"/>
    <property type="evidence" value="ECO:0007669"/>
    <property type="project" value="TreeGrafter"/>
</dbReference>
<feature type="compositionally biased region" description="Basic and acidic residues" evidence="3">
    <location>
        <begin position="64"/>
        <end position="74"/>
    </location>
</feature>
<feature type="region of interest" description="Disordered" evidence="3">
    <location>
        <begin position="257"/>
        <end position="276"/>
    </location>
</feature>
<feature type="compositionally biased region" description="Low complexity" evidence="3">
    <location>
        <begin position="374"/>
        <end position="383"/>
    </location>
</feature>
<feature type="compositionally biased region" description="Low complexity" evidence="3">
    <location>
        <begin position="90"/>
        <end position="113"/>
    </location>
</feature>
<keyword evidence="1" id="KW-0238">DNA-binding</keyword>
<reference evidence="5 6" key="1">
    <citation type="submission" date="2020-12" db="EMBL/GenBank/DDBJ databases">
        <title>Metabolic potential, ecology and presence of endohyphal bacteria is reflected in genomic diversity of Mucoromycotina.</title>
        <authorList>
            <person name="Muszewska A."/>
            <person name="Okrasinska A."/>
            <person name="Steczkiewicz K."/>
            <person name="Drgas O."/>
            <person name="Orlowska M."/>
            <person name="Perlinska-Lenart U."/>
            <person name="Aleksandrzak-Piekarczyk T."/>
            <person name="Szatraj K."/>
            <person name="Zielenkiewicz U."/>
            <person name="Pilsyk S."/>
            <person name="Malc E."/>
            <person name="Mieczkowski P."/>
            <person name="Kruszewska J.S."/>
            <person name="Biernat P."/>
            <person name="Pawlowska J."/>
        </authorList>
    </citation>
    <scope>NUCLEOTIDE SEQUENCE [LARGE SCALE GENOMIC DNA]</scope>
    <source>
        <strain evidence="5 6">CBS 142.35</strain>
    </source>
</reference>
<dbReference type="GO" id="GO:0046983">
    <property type="term" value="F:protein dimerization activity"/>
    <property type="evidence" value="ECO:0007669"/>
    <property type="project" value="InterPro"/>
</dbReference>
<feature type="compositionally biased region" description="Low complexity" evidence="3">
    <location>
        <begin position="297"/>
        <end position="310"/>
    </location>
</feature>
<evidence type="ECO:0000256" key="2">
    <source>
        <dbReference type="ARBA" id="ARBA00023242"/>
    </source>
</evidence>
<gene>
    <name evidence="5" type="ORF">INT45_006359</name>
</gene>
<feature type="compositionally biased region" description="Low complexity" evidence="3">
    <location>
        <begin position="507"/>
        <end position="521"/>
    </location>
</feature>
<feature type="compositionally biased region" description="Low complexity" evidence="3">
    <location>
        <begin position="180"/>
        <end position="189"/>
    </location>
</feature>
<feature type="region of interest" description="Disordered" evidence="3">
    <location>
        <begin position="504"/>
        <end position="563"/>
    </location>
</feature>
<organism evidence="5 6">
    <name type="scientific">Circinella minor</name>
    <dbReference type="NCBI Taxonomy" id="1195481"/>
    <lineage>
        <taxon>Eukaryota</taxon>
        <taxon>Fungi</taxon>
        <taxon>Fungi incertae sedis</taxon>
        <taxon>Mucoromycota</taxon>
        <taxon>Mucoromycotina</taxon>
        <taxon>Mucoromycetes</taxon>
        <taxon>Mucorales</taxon>
        <taxon>Lichtheimiaceae</taxon>
        <taxon>Circinella</taxon>
    </lineage>
</organism>
<dbReference type="GO" id="GO:0003677">
    <property type="term" value="F:DNA binding"/>
    <property type="evidence" value="ECO:0007669"/>
    <property type="project" value="UniProtKB-KW"/>
</dbReference>
<feature type="compositionally biased region" description="Low complexity" evidence="3">
    <location>
        <begin position="431"/>
        <end position="444"/>
    </location>
</feature>
<evidence type="ECO:0000259" key="4">
    <source>
        <dbReference type="PROSITE" id="PS50888"/>
    </source>
</evidence>
<protein>
    <recommendedName>
        <fullName evidence="4">BHLH domain-containing protein</fullName>
    </recommendedName>
</protein>
<feature type="region of interest" description="Disordered" evidence="3">
    <location>
        <begin position="22"/>
        <end position="249"/>
    </location>
</feature>
<feature type="compositionally biased region" description="Basic and acidic residues" evidence="3">
    <location>
        <begin position="114"/>
        <end position="124"/>
    </location>
</feature>
<feature type="region of interest" description="Disordered" evidence="3">
    <location>
        <begin position="282"/>
        <end position="315"/>
    </location>
</feature>
<dbReference type="EMBL" id="JAEPRB010000011">
    <property type="protein sequence ID" value="KAG2226952.1"/>
    <property type="molecule type" value="Genomic_DNA"/>
</dbReference>
<dbReference type="Proteomes" id="UP000646827">
    <property type="component" value="Unassembled WGS sequence"/>
</dbReference>
<evidence type="ECO:0000313" key="6">
    <source>
        <dbReference type="Proteomes" id="UP000646827"/>
    </source>
</evidence>
<evidence type="ECO:0000313" key="5">
    <source>
        <dbReference type="EMBL" id="KAG2226952.1"/>
    </source>
</evidence>
<comment type="caution">
    <text evidence="5">The sequence shown here is derived from an EMBL/GenBank/DDBJ whole genome shotgun (WGS) entry which is preliminary data.</text>
</comment>
<dbReference type="InterPro" id="IPR036638">
    <property type="entry name" value="HLH_DNA-bd_sf"/>
</dbReference>
<keyword evidence="2" id="KW-0539">Nucleus</keyword>
<feature type="compositionally biased region" description="Basic and acidic residues" evidence="3">
    <location>
        <begin position="536"/>
        <end position="546"/>
    </location>
</feature>
<feature type="compositionally biased region" description="Low complexity" evidence="3">
    <location>
        <begin position="125"/>
        <end position="134"/>
    </location>
</feature>
<name>A0A8H7SCT8_9FUNG</name>
<feature type="compositionally biased region" description="Polar residues" evidence="3">
    <location>
        <begin position="231"/>
        <end position="240"/>
    </location>
</feature>
<accession>A0A8H7SCT8</accession>
<feature type="region of interest" description="Disordered" evidence="3">
    <location>
        <begin position="345"/>
        <end position="452"/>
    </location>
</feature>
<feature type="compositionally biased region" description="Polar residues" evidence="3">
    <location>
        <begin position="147"/>
        <end position="157"/>
    </location>
</feature>